<organism evidence="1 2">
    <name type="scientific">Cellulomonas wangleii</name>
    <dbReference type="NCBI Taxonomy" id="2816956"/>
    <lineage>
        <taxon>Bacteria</taxon>
        <taxon>Bacillati</taxon>
        <taxon>Actinomycetota</taxon>
        <taxon>Actinomycetes</taxon>
        <taxon>Micrococcales</taxon>
        <taxon>Cellulomonadaceae</taxon>
        <taxon>Cellulomonas</taxon>
    </lineage>
</organism>
<name>A0ABX8D5G3_9CELL</name>
<reference evidence="1 2" key="1">
    <citation type="submission" date="2021-05" db="EMBL/GenBank/DDBJ databases">
        <title>Novel species in genus Cellulomonas.</title>
        <authorList>
            <person name="Zhang G."/>
        </authorList>
    </citation>
    <scope>NUCLEOTIDE SEQUENCE [LARGE SCALE GENOMIC DNA]</scope>
    <source>
        <strain evidence="2">zg-ZUI222</strain>
    </source>
</reference>
<protein>
    <submittedName>
        <fullName evidence="1">Uncharacterized protein</fullName>
    </submittedName>
</protein>
<accession>A0ABX8D5G3</accession>
<proteinExistence type="predicted"/>
<dbReference type="Proteomes" id="UP000677804">
    <property type="component" value="Chromosome"/>
</dbReference>
<dbReference type="EMBL" id="CP074405">
    <property type="protein sequence ID" value="QVI62659.1"/>
    <property type="molecule type" value="Genomic_DNA"/>
</dbReference>
<keyword evidence="2" id="KW-1185">Reference proteome</keyword>
<evidence type="ECO:0000313" key="1">
    <source>
        <dbReference type="EMBL" id="QVI62659.1"/>
    </source>
</evidence>
<sequence length="209" mass="22090">MTGAVDRYEGHILGLATADGRRVVVGRWLRSPWGRFADVMTQDARGRRTLLAPSDAVADEVTATYVVDEVVVTPVRVTCDPATRRWHVTSGPLTADVTLGGRTALGALLTALPRPVTRSRAFAAAVDPVASRLVPGVRTVGSAGQGRREWYGATGQHRVVDVDATWDGVPCGPLLPDVPPVELGFSSVPHRPTVTAVRTTIALGGEGRA</sequence>
<dbReference type="RefSeq" id="WP_207341765.1">
    <property type="nucleotide sequence ID" value="NZ_CP074405.1"/>
</dbReference>
<gene>
    <name evidence="1" type="ORF">KG103_01565</name>
</gene>
<evidence type="ECO:0000313" key="2">
    <source>
        <dbReference type="Proteomes" id="UP000677804"/>
    </source>
</evidence>